<dbReference type="EMBL" id="JANSHE010000216">
    <property type="protein sequence ID" value="KAJ3014361.1"/>
    <property type="molecule type" value="Genomic_DNA"/>
</dbReference>
<proteinExistence type="predicted"/>
<organism evidence="1 2">
    <name type="scientific">Trametes sanguinea</name>
    <dbReference type="NCBI Taxonomy" id="158606"/>
    <lineage>
        <taxon>Eukaryota</taxon>
        <taxon>Fungi</taxon>
        <taxon>Dikarya</taxon>
        <taxon>Basidiomycota</taxon>
        <taxon>Agaricomycotina</taxon>
        <taxon>Agaricomycetes</taxon>
        <taxon>Polyporales</taxon>
        <taxon>Polyporaceae</taxon>
        <taxon>Trametes</taxon>
    </lineage>
</organism>
<keyword evidence="2" id="KW-1185">Reference proteome</keyword>
<evidence type="ECO:0000313" key="2">
    <source>
        <dbReference type="Proteomes" id="UP001144978"/>
    </source>
</evidence>
<gene>
    <name evidence="1" type="ORF">NUW54_g1326</name>
</gene>
<dbReference type="Proteomes" id="UP001144978">
    <property type="component" value="Unassembled WGS sequence"/>
</dbReference>
<evidence type="ECO:0000313" key="1">
    <source>
        <dbReference type="EMBL" id="KAJ3014361.1"/>
    </source>
</evidence>
<sequence>MVRVLPRVLQAFARAVRSPVRNQRSTELDMLGSYPVYLYIVVLLSGILGPHPIPVSIALPILGGTLVGDTRGMADNPSWARLMSLDEGVVSAHARYLVMDKGHLRAVDCIVTTHHLDSMFQYKTIVRQGIYLNNSMQKPGDLPQHRAPGPSEVVNPDPAGTAAAVILANDDPTGSASEDRHSVLDDSYLEGANVTLQHTIIKDWEQMMSPPKLAELVCAACGRFTAADKMTIHKPEEINLSLLCNDVLPIAVFLTTYDRLSDSFAGFSQQNFDALSGEGTTHVDEGVPCAMEVGHIQLSDVIAGSTEGYVPGQNDPPPGHNEDMLMETVGYMDSDNSPVDYNTMTRKALLHCLQQGQFVQCQAGSRFVPDFENSELLFWLFPHLNPWGIGGFHHPCRSRAISLDQQLKYLLAVEGSPFRMDTKFAFVYYNIRQKKAIRGLINHRGTPTLFITLNPSDRDHPLVRLYARHDIDAEGQMRGEELSQWQRTILAAHHPEACARFFDKMICGFVNVILHHGRPGNGLFGKCGAYYGTVEAQGRGTLHCHMLISLDGHPSPQQLRDNMMASEAYQRCMFMWLESVIKCKLPGTTQVIKEQEGQVVPRPKRADESHNPHPGAVAAPSITMFARLEDFEVAMQSHVTELVKEFNWHEHNLTCFKYIAQGVVPTDASHKDALCRMHIDGTTFQYGHKFIGSGEAAKALLYYVTDYITKLSLPAHVGLSALSYAVQRVNEKFPHMQDDPEKGSSRGALTLTVNHMLSHQEISHQQVMSYLVGGGDYYSSHTFHVLHWGAFDRLFISEGYVSHTPLSMDDTADPTSIVTEDIDKDNDNVPALNEITSVGDEPQNVDSDFDKLLLYEFVGGVEKIKRDGKVFTNDLRSNGNEVDVDEANVASTIRSDSRHRGGCSPAPRGEFWIELTRSMVLTFCENEIVGLYPSSWVTEYHVLIEGKKRKRHLKTKQDSWTEAFERRRSELSAKDLQVIANMNVLSECRDVRDVFRTAYRSEALASMAAAAQTGGDP</sequence>
<comment type="caution">
    <text evidence="1">The sequence shown here is derived from an EMBL/GenBank/DDBJ whole genome shotgun (WGS) entry which is preliminary data.</text>
</comment>
<protein>
    <submittedName>
        <fullName evidence="1">Uncharacterized protein</fullName>
    </submittedName>
</protein>
<accession>A0ACC1Q8J8</accession>
<name>A0ACC1Q8J8_9APHY</name>
<reference evidence="1" key="1">
    <citation type="submission" date="2022-08" db="EMBL/GenBank/DDBJ databases">
        <title>Genome Sequence of Pycnoporus sanguineus.</title>
        <authorList>
            <person name="Buettner E."/>
        </authorList>
    </citation>
    <scope>NUCLEOTIDE SEQUENCE</scope>
    <source>
        <strain evidence="1">CG-C14</strain>
    </source>
</reference>